<accession>A0A7T0KDS5</accession>
<dbReference type="EMBL" id="CP064954">
    <property type="protein sequence ID" value="QPK78644.1"/>
    <property type="molecule type" value="Genomic_DNA"/>
</dbReference>
<dbReference type="GO" id="GO:0006281">
    <property type="term" value="P:DNA repair"/>
    <property type="evidence" value="ECO:0007669"/>
    <property type="project" value="InterPro"/>
</dbReference>
<keyword evidence="1" id="KW-1133">Transmembrane helix</keyword>
<dbReference type="Pfam" id="PF10531">
    <property type="entry name" value="SLBB"/>
    <property type="match status" value="1"/>
</dbReference>
<dbReference type="InterPro" id="IPR051675">
    <property type="entry name" value="Endo/Exo/Phosphatase_dom_1"/>
</dbReference>
<dbReference type="GO" id="GO:0003677">
    <property type="term" value="F:DNA binding"/>
    <property type="evidence" value="ECO:0007669"/>
    <property type="project" value="UniProtKB-KW"/>
</dbReference>
<dbReference type="Pfam" id="PF12836">
    <property type="entry name" value="HHH_3"/>
    <property type="match status" value="1"/>
</dbReference>
<dbReference type="GO" id="GO:0015628">
    <property type="term" value="P:protein secretion by the type II secretion system"/>
    <property type="evidence" value="ECO:0007669"/>
    <property type="project" value="TreeGrafter"/>
</dbReference>
<gene>
    <name evidence="3" type="ORF">G7Y31_08820</name>
</gene>
<keyword evidence="1" id="KW-0812">Transmembrane</keyword>
<evidence type="ECO:0000313" key="3">
    <source>
        <dbReference type="EMBL" id="QPK78644.1"/>
    </source>
</evidence>
<feature type="transmembrane region" description="Helical" evidence="1">
    <location>
        <begin position="36"/>
        <end position="56"/>
    </location>
</feature>
<dbReference type="PANTHER" id="PTHR21180">
    <property type="entry name" value="ENDONUCLEASE/EXONUCLEASE/PHOSPHATASE FAMILY DOMAIN-CONTAINING PROTEIN 1"/>
    <property type="match status" value="1"/>
</dbReference>
<keyword evidence="4" id="KW-1185">Reference proteome</keyword>
<dbReference type="InterPro" id="IPR010994">
    <property type="entry name" value="RuvA_2-like"/>
</dbReference>
<dbReference type="KEGG" id="cliz:G7Y31_08820"/>
<protein>
    <submittedName>
        <fullName evidence="3">ComEA family DNA-binding protein</fullName>
    </submittedName>
</protein>
<dbReference type="GO" id="GO:0015627">
    <property type="term" value="C:type II protein secretion system complex"/>
    <property type="evidence" value="ECO:0007669"/>
    <property type="project" value="TreeGrafter"/>
</dbReference>
<keyword evidence="3" id="KW-0238">DNA-binding</keyword>
<dbReference type="SMART" id="SM00278">
    <property type="entry name" value="HhH1"/>
    <property type="match status" value="2"/>
</dbReference>
<dbReference type="Gene3D" id="1.10.150.280">
    <property type="entry name" value="AF1531-like domain"/>
    <property type="match status" value="1"/>
</dbReference>
<proteinExistence type="predicted"/>
<dbReference type="PANTHER" id="PTHR21180:SF32">
    <property type="entry name" value="ENDONUCLEASE_EXONUCLEASE_PHOSPHATASE FAMILY DOMAIN-CONTAINING PROTEIN 1"/>
    <property type="match status" value="1"/>
</dbReference>
<dbReference type="AlphaFoldDB" id="A0A7T0KDS5"/>
<sequence length="205" mass="20936">MGNKEPRSRLGELLAPTGEEQLLNVAYPRPRLRVPVASAAVLATVLVAVTVVWLGVQRSPAAPPAPSEVSMAVESATPIVVAVVGEVAHPGLVTLDPGARIADALELAQPLPGVDLTSLNLAQKLQDGQQIVVGGPPAPTDSGGISLNSATAEQLQTLSGVGAVTAQAIIAYREAHGGFSEIAQLQEVQGIGPAKFAQISEQVTL</sequence>
<keyword evidence="1" id="KW-0472">Membrane</keyword>
<dbReference type="NCBIfam" id="TIGR00426">
    <property type="entry name" value="competence protein ComEA helix-hairpin-helix repeat region"/>
    <property type="match status" value="1"/>
</dbReference>
<dbReference type="InterPro" id="IPR019554">
    <property type="entry name" value="Soluble_ligand-bd"/>
</dbReference>
<name>A0A7T0KDS5_9CORY</name>
<organism evidence="3 4">
    <name type="scientific">Corynebacterium lizhenjunii</name>
    <dbReference type="NCBI Taxonomy" id="2709394"/>
    <lineage>
        <taxon>Bacteria</taxon>
        <taxon>Bacillati</taxon>
        <taxon>Actinomycetota</taxon>
        <taxon>Actinomycetes</taxon>
        <taxon>Mycobacteriales</taxon>
        <taxon>Corynebacteriaceae</taxon>
        <taxon>Corynebacterium</taxon>
    </lineage>
</organism>
<reference evidence="3 4" key="1">
    <citation type="submission" date="2020-11" db="EMBL/GenBank/DDBJ databases">
        <title>Corynebacterium sp. ZJ-599.</title>
        <authorList>
            <person name="Zhou J."/>
        </authorList>
    </citation>
    <scope>NUCLEOTIDE SEQUENCE [LARGE SCALE GENOMIC DNA]</scope>
    <source>
        <strain evidence="3 4">ZJ-599</strain>
    </source>
</reference>
<dbReference type="Proteomes" id="UP000594681">
    <property type="component" value="Chromosome"/>
</dbReference>
<dbReference type="SUPFAM" id="SSF47781">
    <property type="entry name" value="RuvA domain 2-like"/>
    <property type="match status" value="1"/>
</dbReference>
<feature type="domain" description="Helix-hairpin-helix DNA-binding motif class 1" evidence="2">
    <location>
        <begin position="183"/>
        <end position="202"/>
    </location>
</feature>
<evidence type="ECO:0000259" key="2">
    <source>
        <dbReference type="SMART" id="SM00278"/>
    </source>
</evidence>
<dbReference type="RefSeq" id="WP_165009459.1">
    <property type="nucleotide sequence ID" value="NZ_CP064954.1"/>
</dbReference>
<evidence type="ECO:0000313" key="4">
    <source>
        <dbReference type="Proteomes" id="UP000594681"/>
    </source>
</evidence>
<dbReference type="InterPro" id="IPR003583">
    <property type="entry name" value="Hlx-hairpin-Hlx_DNA-bd_motif"/>
</dbReference>
<evidence type="ECO:0000256" key="1">
    <source>
        <dbReference type="SAM" id="Phobius"/>
    </source>
</evidence>
<dbReference type="InterPro" id="IPR004509">
    <property type="entry name" value="Competence_ComEA_HhH"/>
</dbReference>
<feature type="domain" description="Helix-hairpin-helix DNA-binding motif class 1" evidence="2">
    <location>
        <begin position="153"/>
        <end position="172"/>
    </location>
</feature>